<proteinExistence type="predicted"/>
<dbReference type="Proteomes" id="UP000287651">
    <property type="component" value="Unassembled WGS sequence"/>
</dbReference>
<dbReference type="AlphaFoldDB" id="A0A427A3T3"/>
<organism evidence="1 2">
    <name type="scientific">Ensete ventricosum</name>
    <name type="common">Abyssinian banana</name>
    <name type="synonym">Musa ensete</name>
    <dbReference type="NCBI Taxonomy" id="4639"/>
    <lineage>
        <taxon>Eukaryota</taxon>
        <taxon>Viridiplantae</taxon>
        <taxon>Streptophyta</taxon>
        <taxon>Embryophyta</taxon>
        <taxon>Tracheophyta</taxon>
        <taxon>Spermatophyta</taxon>
        <taxon>Magnoliopsida</taxon>
        <taxon>Liliopsida</taxon>
        <taxon>Zingiberales</taxon>
        <taxon>Musaceae</taxon>
        <taxon>Ensete</taxon>
    </lineage>
</organism>
<evidence type="ECO:0000313" key="2">
    <source>
        <dbReference type="Proteomes" id="UP000287651"/>
    </source>
</evidence>
<sequence>MLYWQSLIDLSFIQNLALMSRLTEEKNAAIKQNSKLRQELVSTNMLKFFYCLIPVVKDNNCKQACSVGVTSGIMGVQFRYHASFVFTKYKCRTPWSS</sequence>
<gene>
    <name evidence="1" type="ORF">B296_00014476</name>
</gene>
<dbReference type="EMBL" id="AMZH03003882">
    <property type="protein sequence ID" value="RRT70861.1"/>
    <property type="molecule type" value="Genomic_DNA"/>
</dbReference>
<comment type="caution">
    <text evidence="1">The sequence shown here is derived from an EMBL/GenBank/DDBJ whole genome shotgun (WGS) entry which is preliminary data.</text>
</comment>
<reference evidence="1 2" key="1">
    <citation type="journal article" date="2014" name="Agronomy (Basel)">
        <title>A Draft Genome Sequence for Ensete ventricosum, the Drought-Tolerant Tree Against Hunger.</title>
        <authorList>
            <person name="Harrison J."/>
            <person name="Moore K.A."/>
            <person name="Paszkiewicz K."/>
            <person name="Jones T."/>
            <person name="Grant M."/>
            <person name="Ambacheew D."/>
            <person name="Muzemil S."/>
            <person name="Studholme D.J."/>
        </authorList>
    </citation>
    <scope>NUCLEOTIDE SEQUENCE [LARGE SCALE GENOMIC DNA]</scope>
</reference>
<accession>A0A427A3T3</accession>
<evidence type="ECO:0000313" key="1">
    <source>
        <dbReference type="EMBL" id="RRT70861.1"/>
    </source>
</evidence>
<name>A0A427A3T3_ENSVE</name>
<protein>
    <submittedName>
        <fullName evidence="1">Uncharacterized protein</fullName>
    </submittedName>
</protein>